<gene>
    <name evidence="8" type="ORF">HY076_08130</name>
</gene>
<dbReference type="InterPro" id="IPR006549">
    <property type="entry name" value="HAD-SF_hydro_IIIA"/>
</dbReference>
<dbReference type="InterPro" id="IPR036412">
    <property type="entry name" value="HAD-like_sf"/>
</dbReference>
<dbReference type="InterPro" id="IPR004446">
    <property type="entry name" value="Heptose_bisP_phosphatase"/>
</dbReference>
<dbReference type="AlphaFoldDB" id="A0A9D6LCK1"/>
<dbReference type="GO" id="GO:0005737">
    <property type="term" value="C:cytoplasm"/>
    <property type="evidence" value="ECO:0007669"/>
    <property type="project" value="UniProtKB-SubCell"/>
</dbReference>
<dbReference type="CDD" id="cd07503">
    <property type="entry name" value="HAD_HisB-N"/>
    <property type="match status" value="1"/>
</dbReference>
<dbReference type="GO" id="GO:0005975">
    <property type="term" value="P:carbohydrate metabolic process"/>
    <property type="evidence" value="ECO:0007669"/>
    <property type="project" value="InterPro"/>
</dbReference>
<dbReference type="InterPro" id="IPR023214">
    <property type="entry name" value="HAD_sf"/>
</dbReference>
<evidence type="ECO:0000256" key="7">
    <source>
        <dbReference type="ARBA" id="ARBA00031828"/>
    </source>
</evidence>
<proteinExistence type="inferred from homology"/>
<reference evidence="8" key="1">
    <citation type="submission" date="2020-07" db="EMBL/GenBank/DDBJ databases">
        <title>Huge and variable diversity of episymbiotic CPR bacteria and DPANN archaea in groundwater ecosystems.</title>
        <authorList>
            <person name="He C.Y."/>
            <person name="Keren R."/>
            <person name="Whittaker M."/>
            <person name="Farag I.F."/>
            <person name="Doudna J."/>
            <person name="Cate J.H.D."/>
            <person name="Banfield J.F."/>
        </authorList>
    </citation>
    <scope>NUCLEOTIDE SEQUENCE</scope>
    <source>
        <strain evidence="8">NC_groundwater_928_Pr1_S-0.2um_72_17</strain>
    </source>
</reference>
<dbReference type="NCBIfam" id="TIGR01662">
    <property type="entry name" value="HAD-SF-IIIA"/>
    <property type="match status" value="1"/>
</dbReference>
<sequence>MVLTTTSERAGRWGFLDRFAWSATASLALATDHDAHALVDGPRGLARERVGLWPDGTPGTTPDAAHPDTEVLERAGERTLAGHRAKRPRPAVFVDRDGTLIREEGYLSDPRKVEVLPGVARGLRALLDAGIPVVVATNQSGIGRGYYTAESVYEVMAVMRRMLRAEGVELTAIYLCPHAPGAGCPCRKPRPGLLERAAEDLVLDLPGSVMIGDKLSDVATGHHAGSRGVLVRTGYGAAEESAAHGAARAPDAVVDDVGVAAEWVLERS</sequence>
<keyword evidence="4" id="KW-0479">Metal-binding</keyword>
<dbReference type="EMBL" id="JACQAY010000268">
    <property type="protein sequence ID" value="MBI3540224.1"/>
    <property type="molecule type" value="Genomic_DNA"/>
</dbReference>
<dbReference type="NCBIfam" id="TIGR01656">
    <property type="entry name" value="Histidinol-ppas"/>
    <property type="match status" value="1"/>
</dbReference>
<evidence type="ECO:0000256" key="2">
    <source>
        <dbReference type="ARBA" id="ARBA00005628"/>
    </source>
</evidence>
<comment type="similarity">
    <text evidence="2">Belongs to the GmhB family.</text>
</comment>
<comment type="subcellular location">
    <subcellularLocation>
        <location evidence="1">Cytoplasm</location>
    </subcellularLocation>
</comment>
<dbReference type="PANTHER" id="PTHR42891">
    <property type="entry name" value="D-GLYCERO-BETA-D-MANNO-HEPTOSE-1,7-BISPHOSPHATE 7-PHOSPHATASE"/>
    <property type="match status" value="1"/>
</dbReference>
<comment type="caution">
    <text evidence="8">The sequence shown here is derived from an EMBL/GenBank/DDBJ whole genome shotgun (WGS) entry which is preliminary data.</text>
</comment>
<dbReference type="Proteomes" id="UP000807850">
    <property type="component" value="Unassembled WGS sequence"/>
</dbReference>
<dbReference type="GO" id="GO:0046872">
    <property type="term" value="F:metal ion binding"/>
    <property type="evidence" value="ECO:0007669"/>
    <property type="project" value="UniProtKB-KW"/>
</dbReference>
<keyword evidence="3" id="KW-0963">Cytoplasm</keyword>
<evidence type="ECO:0000256" key="1">
    <source>
        <dbReference type="ARBA" id="ARBA00004496"/>
    </source>
</evidence>
<dbReference type="InterPro" id="IPR006543">
    <property type="entry name" value="Histidinol-phos"/>
</dbReference>
<evidence type="ECO:0000256" key="3">
    <source>
        <dbReference type="ARBA" id="ARBA00022490"/>
    </source>
</evidence>
<dbReference type="SUPFAM" id="SSF56784">
    <property type="entry name" value="HAD-like"/>
    <property type="match status" value="1"/>
</dbReference>
<dbReference type="Pfam" id="PF13242">
    <property type="entry name" value="Hydrolase_like"/>
    <property type="match status" value="1"/>
</dbReference>
<evidence type="ECO:0000313" key="8">
    <source>
        <dbReference type="EMBL" id="MBI3540224.1"/>
    </source>
</evidence>
<evidence type="ECO:0000256" key="4">
    <source>
        <dbReference type="ARBA" id="ARBA00022723"/>
    </source>
</evidence>
<dbReference type="Gene3D" id="3.40.50.1000">
    <property type="entry name" value="HAD superfamily/HAD-like"/>
    <property type="match status" value="1"/>
</dbReference>
<dbReference type="PANTHER" id="PTHR42891:SF1">
    <property type="entry name" value="D-GLYCERO-BETA-D-MANNO-HEPTOSE-1,7-BISPHOSPHATE 7-PHOSPHATASE"/>
    <property type="match status" value="1"/>
</dbReference>
<keyword evidence="5 8" id="KW-0378">Hydrolase</keyword>
<keyword evidence="6" id="KW-0119">Carbohydrate metabolism</keyword>
<evidence type="ECO:0000256" key="6">
    <source>
        <dbReference type="ARBA" id="ARBA00023277"/>
    </source>
</evidence>
<organism evidence="8 9">
    <name type="scientific">Eiseniibacteriota bacterium</name>
    <dbReference type="NCBI Taxonomy" id="2212470"/>
    <lineage>
        <taxon>Bacteria</taxon>
        <taxon>Candidatus Eiseniibacteriota</taxon>
    </lineage>
</organism>
<evidence type="ECO:0000256" key="5">
    <source>
        <dbReference type="ARBA" id="ARBA00022801"/>
    </source>
</evidence>
<name>A0A9D6LCK1_UNCEI</name>
<protein>
    <recommendedName>
        <fullName evidence="7">D,D-heptose 1,7-bisphosphate phosphatase</fullName>
    </recommendedName>
</protein>
<accession>A0A9D6LCK1</accession>
<dbReference type="GO" id="GO:0016791">
    <property type="term" value="F:phosphatase activity"/>
    <property type="evidence" value="ECO:0007669"/>
    <property type="project" value="InterPro"/>
</dbReference>
<evidence type="ECO:0000313" key="9">
    <source>
        <dbReference type="Proteomes" id="UP000807850"/>
    </source>
</evidence>